<dbReference type="SUPFAM" id="SSF81665">
    <property type="entry name" value="Calcium ATPase, transmembrane domain M"/>
    <property type="match status" value="1"/>
</dbReference>
<evidence type="ECO:0000313" key="10">
    <source>
        <dbReference type="EMBL" id="MCA9387081.1"/>
    </source>
</evidence>
<keyword evidence="3" id="KW-0547">Nucleotide-binding</keyword>
<dbReference type="AlphaFoldDB" id="A0A955LBP9"/>
<gene>
    <name evidence="10" type="ORF">KC669_03540</name>
</gene>
<dbReference type="Proteomes" id="UP000714915">
    <property type="component" value="Unassembled WGS sequence"/>
</dbReference>
<dbReference type="InterPro" id="IPR004014">
    <property type="entry name" value="ATPase_P-typ_cation-transptr_N"/>
</dbReference>
<proteinExistence type="predicted"/>
<dbReference type="Pfam" id="PF00702">
    <property type="entry name" value="Hydrolase"/>
    <property type="match status" value="1"/>
</dbReference>
<dbReference type="InterPro" id="IPR059000">
    <property type="entry name" value="ATPase_P-type_domA"/>
</dbReference>
<dbReference type="PANTHER" id="PTHR42861">
    <property type="entry name" value="CALCIUM-TRANSPORTING ATPASE"/>
    <property type="match status" value="1"/>
</dbReference>
<dbReference type="Gene3D" id="3.40.50.1000">
    <property type="entry name" value="HAD superfamily/HAD-like"/>
    <property type="match status" value="1"/>
</dbReference>
<evidence type="ECO:0000256" key="1">
    <source>
        <dbReference type="ARBA" id="ARBA00004141"/>
    </source>
</evidence>
<dbReference type="Gene3D" id="1.20.1110.10">
    <property type="entry name" value="Calcium-transporting ATPase, transmembrane domain"/>
    <property type="match status" value="1"/>
</dbReference>
<dbReference type="PRINTS" id="PR00119">
    <property type="entry name" value="CATATPASE"/>
</dbReference>
<dbReference type="Gene3D" id="2.70.150.10">
    <property type="entry name" value="Calcium-transporting ATPase, cytoplasmic transduction domain A"/>
    <property type="match status" value="1"/>
</dbReference>
<evidence type="ECO:0000256" key="8">
    <source>
        <dbReference type="SAM" id="Phobius"/>
    </source>
</evidence>
<comment type="subcellular location">
    <subcellularLocation>
        <location evidence="1">Membrane</location>
        <topology evidence="1">Multi-pass membrane protein</topology>
    </subcellularLocation>
</comment>
<keyword evidence="7 8" id="KW-0472">Membrane</keyword>
<dbReference type="SUPFAM" id="SSF81660">
    <property type="entry name" value="Metal cation-transporting ATPase, ATP-binding domain N"/>
    <property type="match status" value="1"/>
</dbReference>
<evidence type="ECO:0000256" key="2">
    <source>
        <dbReference type="ARBA" id="ARBA00022692"/>
    </source>
</evidence>
<reference evidence="10" key="2">
    <citation type="journal article" date="2021" name="Microbiome">
        <title>Successional dynamics and alternative stable states in a saline activated sludge microbial community over 9 years.</title>
        <authorList>
            <person name="Wang Y."/>
            <person name="Ye J."/>
            <person name="Ju F."/>
            <person name="Liu L."/>
            <person name="Boyd J.A."/>
            <person name="Deng Y."/>
            <person name="Parks D.H."/>
            <person name="Jiang X."/>
            <person name="Yin X."/>
            <person name="Woodcroft B.J."/>
            <person name="Tyson G.W."/>
            <person name="Hugenholtz P."/>
            <person name="Polz M.F."/>
            <person name="Zhang T."/>
        </authorList>
    </citation>
    <scope>NUCLEOTIDE SEQUENCE</scope>
    <source>
        <strain evidence="10">HKST-UBA09</strain>
    </source>
</reference>
<dbReference type="Gene3D" id="3.40.1110.10">
    <property type="entry name" value="Calcium-transporting ATPase, cytoplasmic domain N"/>
    <property type="match status" value="1"/>
</dbReference>
<organism evidence="10 11">
    <name type="scientific">Candidatus Dojkabacteria bacterium</name>
    <dbReference type="NCBI Taxonomy" id="2099670"/>
    <lineage>
        <taxon>Bacteria</taxon>
        <taxon>Candidatus Dojkabacteria</taxon>
    </lineage>
</organism>
<dbReference type="InterPro" id="IPR008250">
    <property type="entry name" value="ATPase_P-typ_transduc_dom_A_sf"/>
</dbReference>
<evidence type="ECO:0000256" key="5">
    <source>
        <dbReference type="ARBA" id="ARBA00022967"/>
    </source>
</evidence>
<dbReference type="SFLD" id="SFLDG00002">
    <property type="entry name" value="C1.7:_P-type_atpase_like"/>
    <property type="match status" value="1"/>
</dbReference>
<dbReference type="Pfam" id="PF00122">
    <property type="entry name" value="E1-E2_ATPase"/>
    <property type="match status" value="1"/>
</dbReference>
<dbReference type="InterPro" id="IPR006068">
    <property type="entry name" value="ATPase_P-typ_cation-transptr_C"/>
</dbReference>
<dbReference type="InterPro" id="IPR023214">
    <property type="entry name" value="HAD_sf"/>
</dbReference>
<dbReference type="InterPro" id="IPR044492">
    <property type="entry name" value="P_typ_ATPase_HD_dom"/>
</dbReference>
<protein>
    <submittedName>
        <fullName evidence="10">Cation-transporting P-type ATPase</fullName>
    </submittedName>
</protein>
<dbReference type="NCBIfam" id="TIGR01494">
    <property type="entry name" value="ATPase_P-type"/>
    <property type="match status" value="2"/>
</dbReference>
<keyword evidence="4" id="KW-0067">ATP-binding</keyword>
<dbReference type="InterPro" id="IPR001757">
    <property type="entry name" value="P_typ_ATPase"/>
</dbReference>
<dbReference type="InterPro" id="IPR023299">
    <property type="entry name" value="ATPase_P-typ_cyto_dom_N"/>
</dbReference>
<dbReference type="GO" id="GO:0016887">
    <property type="term" value="F:ATP hydrolysis activity"/>
    <property type="evidence" value="ECO:0007669"/>
    <property type="project" value="InterPro"/>
</dbReference>
<evidence type="ECO:0000256" key="6">
    <source>
        <dbReference type="ARBA" id="ARBA00022989"/>
    </source>
</evidence>
<evidence type="ECO:0000313" key="11">
    <source>
        <dbReference type="Proteomes" id="UP000714915"/>
    </source>
</evidence>
<feature type="transmembrane region" description="Helical" evidence="8">
    <location>
        <begin position="670"/>
        <end position="692"/>
    </location>
</feature>
<comment type="caution">
    <text evidence="10">The sequence shown here is derived from an EMBL/GenBank/DDBJ whole genome shotgun (WGS) entry which is preliminary data.</text>
</comment>
<dbReference type="InterPro" id="IPR023298">
    <property type="entry name" value="ATPase_P-typ_TM_dom_sf"/>
</dbReference>
<keyword evidence="5" id="KW-1278">Translocase</keyword>
<name>A0A955LBP9_9BACT</name>
<evidence type="ECO:0000259" key="9">
    <source>
        <dbReference type="SMART" id="SM00831"/>
    </source>
</evidence>
<feature type="transmembrane region" description="Helical" evidence="8">
    <location>
        <begin position="597"/>
        <end position="619"/>
    </location>
</feature>
<dbReference type="Pfam" id="PF00689">
    <property type="entry name" value="Cation_ATPase_C"/>
    <property type="match status" value="1"/>
</dbReference>
<feature type="domain" description="Cation-transporting P-type ATPase N-terminal" evidence="9">
    <location>
        <begin position="2"/>
        <end position="57"/>
    </location>
</feature>
<keyword evidence="6 8" id="KW-1133">Transmembrane helix</keyword>
<dbReference type="PROSITE" id="PS00154">
    <property type="entry name" value="ATPASE_E1_E2"/>
    <property type="match status" value="1"/>
</dbReference>
<evidence type="ECO:0000256" key="4">
    <source>
        <dbReference type="ARBA" id="ARBA00022840"/>
    </source>
</evidence>
<keyword evidence="2 8" id="KW-0812">Transmembrane</keyword>
<dbReference type="InterPro" id="IPR036412">
    <property type="entry name" value="HAD-like_sf"/>
</dbReference>
<accession>A0A955LBP9</accession>
<feature type="non-terminal residue" evidence="10">
    <location>
        <position position="712"/>
    </location>
</feature>
<evidence type="ECO:0000256" key="3">
    <source>
        <dbReference type="ARBA" id="ARBA00022741"/>
    </source>
</evidence>
<sequence>MTGLTTSEVLKKQSRYGKNIIASYHKISVLNILFRQLKSPLIYVLFFAASLSALLEEYRDAGFILLIVIFNTGLGFIQEYKAEKSLESLEKHVSRQTKVLRDGIKKYIEISEIVPGDIVILEPGVKIPADGEIVSSAELYVDESLVTGESAPIEKFKNNEVFMGTLVAQGLGVMKVSKTGEDTKYGQIAQSLAQPINPDTQTTRQLKQVSLLLTVVITFVSIIVVVLGIVRGISVEEIMLTGVALGVGTIPEGLVISYTVVLALGMNRIMKRNAIVKNLPAAESLGNIDVLCIDKTGTITEGKMSVKTVETEDIEKLLTAVAISNNDANFIDSALKAYVIEQKDSSYLESVQQTRVQIFPFSSATKYTGAIGNQNLYMVGSPEKVMEACRGKMDKWVDLIRKLSREGTRIVAVAYKQVSDSKIDRKNFNNLQMLGLVGISDPVRPSTIQAFASFQNSGISTKVITGDLKETAEHVLKIVGFNLNKDNVISGAELDELKGTREYKLKINECKLFYRTTPEQKLEIVNVLQSSGLRVGMMGDGVNDSPAIKNAEIGISVDSATDVSKEASDIVLVDSNFETIVSAVEEGRNIFKNLRKIFMFLFGDSLSEVYLIVLSLIFFKPLPLLPLQILWINLLEDGLPSVALGFEKAKESYLDKKHKPGKQSVLNTKMVGMIVVASLVTDTIYFLFYLYFLEHYSYSIAQTMMFVGISIS</sequence>
<dbReference type="SFLD" id="SFLDS00003">
    <property type="entry name" value="Haloacid_Dehalogenase"/>
    <property type="match status" value="1"/>
</dbReference>
<dbReference type="PRINTS" id="PR00120">
    <property type="entry name" value="HATPASE"/>
</dbReference>
<feature type="transmembrane region" description="Helical" evidence="8">
    <location>
        <begin position="211"/>
        <end position="233"/>
    </location>
</feature>
<dbReference type="GO" id="GO:0016020">
    <property type="term" value="C:membrane"/>
    <property type="evidence" value="ECO:0007669"/>
    <property type="project" value="UniProtKB-SubCell"/>
</dbReference>
<dbReference type="EMBL" id="JAGQLF010000045">
    <property type="protein sequence ID" value="MCA9387081.1"/>
    <property type="molecule type" value="Genomic_DNA"/>
</dbReference>
<evidence type="ECO:0000256" key="7">
    <source>
        <dbReference type="ARBA" id="ARBA00023136"/>
    </source>
</evidence>
<dbReference type="SUPFAM" id="SSF56784">
    <property type="entry name" value="HAD-like"/>
    <property type="match status" value="1"/>
</dbReference>
<dbReference type="Pfam" id="PF00690">
    <property type="entry name" value="Cation_ATPase_N"/>
    <property type="match status" value="1"/>
</dbReference>
<feature type="transmembrane region" description="Helical" evidence="8">
    <location>
        <begin position="239"/>
        <end position="264"/>
    </location>
</feature>
<dbReference type="InterPro" id="IPR018303">
    <property type="entry name" value="ATPase_P-typ_P_site"/>
</dbReference>
<dbReference type="SMART" id="SM00831">
    <property type="entry name" value="Cation_ATPase_N"/>
    <property type="match status" value="1"/>
</dbReference>
<dbReference type="SFLD" id="SFLDF00027">
    <property type="entry name" value="p-type_atpase"/>
    <property type="match status" value="1"/>
</dbReference>
<dbReference type="GO" id="GO:0005524">
    <property type="term" value="F:ATP binding"/>
    <property type="evidence" value="ECO:0007669"/>
    <property type="project" value="UniProtKB-KW"/>
</dbReference>
<dbReference type="SUPFAM" id="SSF81653">
    <property type="entry name" value="Calcium ATPase, transduction domain A"/>
    <property type="match status" value="1"/>
</dbReference>
<reference evidence="10" key="1">
    <citation type="submission" date="2020-04" db="EMBL/GenBank/DDBJ databases">
        <authorList>
            <person name="Zhang T."/>
        </authorList>
    </citation>
    <scope>NUCLEOTIDE SEQUENCE</scope>
    <source>
        <strain evidence="10">HKST-UBA09</strain>
    </source>
</reference>